<protein>
    <submittedName>
        <fullName evidence="1">Uncharacterized protein</fullName>
    </submittedName>
</protein>
<keyword evidence="2" id="KW-1185">Reference proteome</keyword>
<gene>
    <name evidence="1" type="ORF">IB211_00230c</name>
</gene>
<accession>A0A0S2W063</accession>
<organism evidence="1 2">
    <name type="scientific">Intestinimonas butyriciproducens</name>
    <dbReference type="NCBI Taxonomy" id="1297617"/>
    <lineage>
        <taxon>Bacteria</taxon>
        <taxon>Bacillati</taxon>
        <taxon>Bacillota</taxon>
        <taxon>Clostridia</taxon>
        <taxon>Eubacteriales</taxon>
        <taxon>Intestinimonas</taxon>
    </lineage>
</organism>
<dbReference type="eggNOG" id="ENOG502ZXBM">
    <property type="taxonomic scope" value="Bacteria"/>
</dbReference>
<dbReference type="EMBL" id="CP011307">
    <property type="protein sequence ID" value="ALP92626.1"/>
    <property type="molecule type" value="Genomic_DNA"/>
</dbReference>
<evidence type="ECO:0000313" key="1">
    <source>
        <dbReference type="EMBL" id="ALP92626.1"/>
    </source>
</evidence>
<name>A0A0S2W063_9FIRM</name>
<reference evidence="1 2" key="1">
    <citation type="journal article" date="2015" name="Nat. Commun.">
        <title>Production of butyrate from lysine and the Amadori product fructoselysine by a human gut commensal.</title>
        <authorList>
            <person name="Bui T.P."/>
            <person name="Ritari J."/>
            <person name="Boeren S."/>
            <person name="de Waard P."/>
            <person name="Plugge C.M."/>
            <person name="de Vos W.M."/>
        </authorList>
    </citation>
    <scope>NUCLEOTIDE SEQUENCE [LARGE SCALE GENOMIC DNA]</scope>
    <source>
        <strain evidence="1 2">AF211</strain>
    </source>
</reference>
<dbReference type="RefSeq" id="WP_058116844.1">
    <property type="nucleotide sequence ID" value="NZ_CP011307.1"/>
</dbReference>
<dbReference type="Proteomes" id="UP000064844">
    <property type="component" value="Chromosome"/>
</dbReference>
<sequence>MQTIYYETSNFIRHEGNLVDLAAYRQKLAAVSGGNWSPAPEGSPAFEAEAPPRTGTVLRLVPEESPAQRRARRTGRRLRRAALALDFCASAAIVVLTVSAVIGFLHL</sequence>
<proteinExistence type="predicted"/>
<dbReference type="AlphaFoldDB" id="A0A0S2W063"/>
<dbReference type="STRING" id="1297617.IB211_00230c"/>
<evidence type="ECO:0000313" key="2">
    <source>
        <dbReference type="Proteomes" id="UP000064844"/>
    </source>
</evidence>
<dbReference type="KEGG" id="ibu:IB211_00230c"/>
<reference evidence="2" key="2">
    <citation type="submission" date="2015-04" db="EMBL/GenBank/DDBJ databases">
        <title>A butyrogenic pathway from the amino acid lysine in a human gut commensal.</title>
        <authorList>
            <person name="de Vos W.M."/>
            <person name="Bui N.T.P."/>
            <person name="Plugge C.M."/>
            <person name="Ritari J."/>
        </authorList>
    </citation>
    <scope>NUCLEOTIDE SEQUENCE [LARGE SCALE GENOMIC DNA]</scope>
    <source>
        <strain evidence="2">AF211</strain>
    </source>
</reference>